<keyword evidence="9" id="KW-1185">Reference proteome</keyword>
<dbReference type="NCBIfam" id="NF011105">
    <property type="entry name" value="PRK14532.1"/>
    <property type="match status" value="1"/>
</dbReference>
<keyword evidence="4 5" id="KW-0418">Kinase</keyword>
<comment type="function">
    <text evidence="5">Catalyzes the reversible transfer of the terminal phosphate group between ATP and AMP. Plays an important role in cellular energy homeostasis and in adenine nucleotide metabolism.</text>
</comment>
<dbReference type="Pfam" id="PF00406">
    <property type="entry name" value="ADK"/>
    <property type="match status" value="1"/>
</dbReference>
<dbReference type="NCBIfam" id="NF001381">
    <property type="entry name" value="PRK00279.1-3"/>
    <property type="match status" value="1"/>
</dbReference>
<protein>
    <recommendedName>
        <fullName evidence="5 7">Adenylate kinase</fullName>
        <shortName evidence="5">AK</shortName>
        <ecNumber evidence="5 7">2.7.4.3</ecNumber>
    </recommendedName>
    <alternativeName>
        <fullName evidence="5">ATP-AMP transphosphorylase</fullName>
    </alternativeName>
    <alternativeName>
        <fullName evidence="5">ATP:AMP phosphotransferase</fullName>
    </alternativeName>
    <alternativeName>
        <fullName evidence="5">Adenylate monophosphate kinase</fullName>
    </alternativeName>
</protein>
<dbReference type="InterPro" id="IPR000850">
    <property type="entry name" value="Adenylat/UMP-CMP_kin"/>
</dbReference>
<organism evidence="8 9">
    <name type="scientific">Pirellula staleyi (strain ATCC 27377 / DSM 6068 / ICPB 4128)</name>
    <name type="common">Pirella staleyi</name>
    <dbReference type="NCBI Taxonomy" id="530564"/>
    <lineage>
        <taxon>Bacteria</taxon>
        <taxon>Pseudomonadati</taxon>
        <taxon>Planctomycetota</taxon>
        <taxon>Planctomycetia</taxon>
        <taxon>Pirellulales</taxon>
        <taxon>Pirellulaceae</taxon>
        <taxon>Pirellula</taxon>
    </lineage>
</organism>
<gene>
    <name evidence="5" type="primary">adk</name>
    <name evidence="8" type="ordered locus">Psta_2621</name>
</gene>
<dbReference type="GO" id="GO:0005737">
    <property type="term" value="C:cytoplasm"/>
    <property type="evidence" value="ECO:0007669"/>
    <property type="project" value="UniProtKB-SubCell"/>
</dbReference>
<dbReference type="UniPathway" id="UPA00588">
    <property type="reaction ID" value="UER00649"/>
</dbReference>
<feature type="binding site" evidence="5">
    <location>
        <position position="92"/>
    </location>
    <ligand>
        <name>AMP</name>
        <dbReference type="ChEBI" id="CHEBI:456215"/>
    </ligand>
</feature>
<comment type="caution">
    <text evidence="5">Lacks conserved residue(s) required for the propagation of feature annotation.</text>
</comment>
<dbReference type="NCBIfam" id="NF011100">
    <property type="entry name" value="PRK14527.1"/>
    <property type="match status" value="1"/>
</dbReference>
<keyword evidence="5" id="KW-0963">Cytoplasm</keyword>
<dbReference type="eggNOG" id="COG0563">
    <property type="taxonomic scope" value="Bacteria"/>
</dbReference>
<dbReference type="STRING" id="530564.Psta_2621"/>
<feature type="binding site" evidence="5">
    <location>
        <position position="31"/>
    </location>
    <ligand>
        <name>AMP</name>
        <dbReference type="ChEBI" id="CHEBI:456215"/>
    </ligand>
</feature>
<feature type="binding site" evidence="5">
    <location>
        <position position="133"/>
    </location>
    <ligand>
        <name>AMP</name>
        <dbReference type="ChEBI" id="CHEBI:456215"/>
    </ligand>
</feature>
<dbReference type="CDD" id="cd01428">
    <property type="entry name" value="ADK"/>
    <property type="match status" value="1"/>
</dbReference>
<dbReference type="SUPFAM" id="SSF52540">
    <property type="entry name" value="P-loop containing nucleoside triphosphate hydrolases"/>
    <property type="match status" value="1"/>
</dbReference>
<dbReference type="HAMAP" id="MF_00235">
    <property type="entry name" value="Adenylate_kinase_Adk"/>
    <property type="match status" value="1"/>
</dbReference>
<evidence type="ECO:0000256" key="6">
    <source>
        <dbReference type="RuleBase" id="RU003330"/>
    </source>
</evidence>
<dbReference type="PANTHER" id="PTHR23359">
    <property type="entry name" value="NUCLEOTIDE KINASE"/>
    <property type="match status" value="1"/>
</dbReference>
<feature type="binding site" evidence="5">
    <location>
        <position position="127"/>
    </location>
    <ligand>
        <name>ATP</name>
        <dbReference type="ChEBI" id="CHEBI:30616"/>
    </ligand>
</feature>
<keyword evidence="5 7" id="KW-0067">ATP-binding</keyword>
<dbReference type="KEGG" id="psl:Psta_2621"/>
<comment type="catalytic activity">
    <reaction evidence="5 7">
        <text>AMP + ATP = 2 ADP</text>
        <dbReference type="Rhea" id="RHEA:12973"/>
        <dbReference type="ChEBI" id="CHEBI:30616"/>
        <dbReference type="ChEBI" id="CHEBI:456215"/>
        <dbReference type="ChEBI" id="CHEBI:456216"/>
        <dbReference type="EC" id="2.7.4.3"/>
    </reaction>
</comment>
<evidence type="ECO:0000256" key="4">
    <source>
        <dbReference type="ARBA" id="ARBA00022777"/>
    </source>
</evidence>
<dbReference type="EMBL" id="CP001848">
    <property type="protein sequence ID" value="ADB17290.1"/>
    <property type="molecule type" value="Genomic_DNA"/>
</dbReference>
<feature type="binding site" evidence="5">
    <location>
        <position position="144"/>
    </location>
    <ligand>
        <name>AMP</name>
        <dbReference type="ChEBI" id="CHEBI:456215"/>
    </ligand>
</feature>
<sequence length="196" mass="21674">MLIVFIGPPGAGKGTQSKRLLEYLGIPHLSTGELLRAAKSQQTPLGLLAAQYVDRGQLAPDPLVLSLVGECLDQPEFAKGCLFDGFPRTLQQARSLDVTLEGRKTPLDMVIELAADEAELVGRMLRRAAAEKRADDNPQTITQRMEVYKRQTFPLLDYYRKQGLLVSIDALGTADEVFAKIKAEVDRCREHPVVRS</sequence>
<dbReference type="GO" id="GO:0004017">
    <property type="term" value="F:AMP kinase activity"/>
    <property type="evidence" value="ECO:0007669"/>
    <property type="project" value="UniProtKB-UniRule"/>
</dbReference>
<feature type="binding site" evidence="5">
    <location>
        <position position="172"/>
    </location>
    <ligand>
        <name>ATP</name>
        <dbReference type="ChEBI" id="CHEBI:30616"/>
    </ligand>
</feature>
<evidence type="ECO:0000313" key="8">
    <source>
        <dbReference type="EMBL" id="ADB17290.1"/>
    </source>
</evidence>
<dbReference type="GO" id="GO:0044209">
    <property type="term" value="P:AMP salvage"/>
    <property type="evidence" value="ECO:0007669"/>
    <property type="project" value="UniProtKB-UniRule"/>
</dbReference>
<dbReference type="InterPro" id="IPR033690">
    <property type="entry name" value="Adenylat_kinase_CS"/>
</dbReference>
<dbReference type="AlphaFoldDB" id="D2R6J0"/>
<evidence type="ECO:0000313" key="9">
    <source>
        <dbReference type="Proteomes" id="UP000001887"/>
    </source>
</evidence>
<dbReference type="PRINTS" id="PR00094">
    <property type="entry name" value="ADENYLTKNASE"/>
</dbReference>
<evidence type="ECO:0000256" key="3">
    <source>
        <dbReference type="ARBA" id="ARBA00022741"/>
    </source>
</evidence>
<comment type="subunit">
    <text evidence="5 7">Monomer.</text>
</comment>
<evidence type="ECO:0000256" key="7">
    <source>
        <dbReference type="RuleBase" id="RU003331"/>
    </source>
</evidence>
<comment type="pathway">
    <text evidence="5">Purine metabolism; AMP biosynthesis via salvage pathway; AMP from ADP: step 1/1.</text>
</comment>
<feature type="binding site" evidence="5">
    <location>
        <begin position="10"/>
        <end position="15"/>
    </location>
    <ligand>
        <name>ATP</name>
        <dbReference type="ChEBI" id="CHEBI:30616"/>
    </ligand>
</feature>
<comment type="domain">
    <text evidence="5">Consists of three domains, a large central CORE domain and two small peripheral domains, NMPbind and LID, which undergo movements during catalysis. The LID domain closes over the site of phosphoryl transfer upon ATP binding. Assembling and dissambling the active center during each catalytic cycle provides an effective means to prevent ATP hydrolysis.</text>
</comment>
<dbReference type="OrthoDB" id="9805030at2"/>
<dbReference type="Proteomes" id="UP000001887">
    <property type="component" value="Chromosome"/>
</dbReference>
<feature type="binding site" evidence="5">
    <location>
        <position position="36"/>
    </location>
    <ligand>
        <name>AMP</name>
        <dbReference type="ChEBI" id="CHEBI:456215"/>
    </ligand>
</feature>
<dbReference type="EC" id="2.7.4.3" evidence="5 7"/>
<keyword evidence="1 5" id="KW-0808">Transferase</keyword>
<keyword evidence="3 5" id="KW-0547">Nucleotide-binding</keyword>
<evidence type="ECO:0000256" key="1">
    <source>
        <dbReference type="ARBA" id="ARBA00022679"/>
    </source>
</evidence>
<accession>D2R6J0</accession>
<dbReference type="Gene3D" id="3.40.50.300">
    <property type="entry name" value="P-loop containing nucleotide triphosphate hydrolases"/>
    <property type="match status" value="1"/>
</dbReference>
<evidence type="ECO:0000256" key="5">
    <source>
        <dbReference type="HAMAP-Rule" id="MF_00235"/>
    </source>
</evidence>
<evidence type="ECO:0000256" key="2">
    <source>
        <dbReference type="ARBA" id="ARBA00022727"/>
    </source>
</evidence>
<dbReference type="NCBIfam" id="NF011104">
    <property type="entry name" value="PRK14531.1"/>
    <property type="match status" value="1"/>
</dbReference>
<feature type="region of interest" description="NMP" evidence="5">
    <location>
        <begin position="30"/>
        <end position="59"/>
    </location>
</feature>
<proteinExistence type="inferred from homology"/>
<reference evidence="8 9" key="1">
    <citation type="journal article" date="2009" name="Stand. Genomic Sci.">
        <title>Complete genome sequence of Pirellula staleyi type strain (ATCC 27377).</title>
        <authorList>
            <person name="Clum A."/>
            <person name="Tindall B.J."/>
            <person name="Sikorski J."/>
            <person name="Ivanova N."/>
            <person name="Mavrommatis K."/>
            <person name="Lucas S."/>
            <person name="Glavina del Rio T."/>
            <person name="Nolan M."/>
            <person name="Chen F."/>
            <person name="Tice H."/>
            <person name="Pitluck S."/>
            <person name="Cheng J.F."/>
            <person name="Chertkov O."/>
            <person name="Brettin T."/>
            <person name="Han C."/>
            <person name="Detter J.C."/>
            <person name="Kuske C."/>
            <person name="Bruce D."/>
            <person name="Goodwin L."/>
            <person name="Ovchinikova G."/>
            <person name="Pati A."/>
            <person name="Mikhailova N."/>
            <person name="Chen A."/>
            <person name="Palaniappan K."/>
            <person name="Land M."/>
            <person name="Hauser L."/>
            <person name="Chang Y.J."/>
            <person name="Jeffries C.D."/>
            <person name="Chain P."/>
            <person name="Rohde M."/>
            <person name="Goker M."/>
            <person name="Bristow J."/>
            <person name="Eisen J.A."/>
            <person name="Markowitz V."/>
            <person name="Hugenholtz P."/>
            <person name="Kyrpides N.C."/>
            <person name="Klenk H.P."/>
            <person name="Lapidus A."/>
        </authorList>
    </citation>
    <scope>NUCLEOTIDE SEQUENCE [LARGE SCALE GENOMIC DNA]</scope>
    <source>
        <strain evidence="9">ATCC 27377 / DSM 6068 / ICPB 4128</strain>
    </source>
</reference>
<name>D2R6J0_PIRSD</name>
<dbReference type="PROSITE" id="PS00113">
    <property type="entry name" value="ADENYLATE_KINASE"/>
    <property type="match status" value="1"/>
</dbReference>
<dbReference type="HOGENOM" id="CLU_032354_4_1_0"/>
<dbReference type="InterPro" id="IPR027417">
    <property type="entry name" value="P-loop_NTPase"/>
</dbReference>
<feature type="binding site" evidence="5">
    <location>
        <begin position="85"/>
        <end position="88"/>
    </location>
    <ligand>
        <name>AMP</name>
        <dbReference type="ChEBI" id="CHEBI:456215"/>
    </ligand>
</feature>
<keyword evidence="2 5" id="KW-0545">Nucleotide biosynthesis</keyword>
<comment type="similarity">
    <text evidence="5 6">Belongs to the adenylate kinase family.</text>
</comment>
<dbReference type="GO" id="GO:0005524">
    <property type="term" value="F:ATP binding"/>
    <property type="evidence" value="ECO:0007669"/>
    <property type="project" value="UniProtKB-UniRule"/>
</dbReference>
<comment type="subcellular location">
    <subcellularLocation>
        <location evidence="5 7">Cytoplasm</location>
    </subcellularLocation>
</comment>